<organism evidence="3 4">
    <name type="scientific">Pseudoalteromonas tunicata D2</name>
    <dbReference type="NCBI Taxonomy" id="87626"/>
    <lineage>
        <taxon>Bacteria</taxon>
        <taxon>Pseudomonadati</taxon>
        <taxon>Pseudomonadota</taxon>
        <taxon>Gammaproteobacteria</taxon>
        <taxon>Alteromonadales</taxon>
        <taxon>Pseudoalteromonadaceae</taxon>
        <taxon>Pseudoalteromonas</taxon>
    </lineage>
</organism>
<evidence type="ECO:0000313" key="3">
    <source>
        <dbReference type="EMBL" id="EAR26633.1"/>
    </source>
</evidence>
<keyword evidence="4" id="KW-1185">Reference proteome</keyword>
<dbReference type="PANTHER" id="PTHR42709:SF4">
    <property type="entry name" value="INNER MEMBRANE PROTEIN YQAA"/>
    <property type="match status" value="1"/>
</dbReference>
<dbReference type="Proteomes" id="UP000006201">
    <property type="component" value="Unassembled WGS sequence"/>
</dbReference>
<evidence type="ECO:0000259" key="2">
    <source>
        <dbReference type="Pfam" id="PF09335"/>
    </source>
</evidence>
<keyword evidence="1" id="KW-0472">Membrane</keyword>
<evidence type="ECO:0000256" key="1">
    <source>
        <dbReference type="SAM" id="Phobius"/>
    </source>
</evidence>
<feature type="transmembrane region" description="Helical" evidence="1">
    <location>
        <begin position="35"/>
        <end position="56"/>
    </location>
</feature>
<dbReference type="PANTHER" id="PTHR42709">
    <property type="entry name" value="ALKALINE PHOSPHATASE LIKE PROTEIN"/>
    <property type="match status" value="1"/>
</dbReference>
<protein>
    <recommendedName>
        <fullName evidence="2">VTT domain-containing protein</fullName>
    </recommendedName>
</protein>
<keyword evidence="1" id="KW-1133">Transmembrane helix</keyword>
<keyword evidence="1" id="KW-0812">Transmembrane</keyword>
<dbReference type="RefSeq" id="WP_009840744.1">
    <property type="nucleotide sequence ID" value="NZ_CH959303.1"/>
</dbReference>
<comment type="caution">
    <text evidence="3">The sequence shown here is derived from an EMBL/GenBank/DDBJ whole genome shotgun (WGS) entry which is preliminary data.</text>
</comment>
<accession>A4CF85</accession>
<dbReference type="InterPro" id="IPR032816">
    <property type="entry name" value="VTT_dom"/>
</dbReference>
<feature type="transmembrane region" description="Helical" evidence="1">
    <location>
        <begin position="86"/>
        <end position="110"/>
    </location>
</feature>
<dbReference type="eggNOG" id="COG1238">
    <property type="taxonomic scope" value="Bacteria"/>
</dbReference>
<dbReference type="HOGENOM" id="CLU_125997_0_0_6"/>
<name>A4CF85_9GAMM</name>
<dbReference type="InterPro" id="IPR051311">
    <property type="entry name" value="DedA_domain"/>
</dbReference>
<feature type="domain" description="VTT" evidence="2">
    <location>
        <begin position="23"/>
        <end position="132"/>
    </location>
</feature>
<dbReference type="EMBL" id="AAOH01000011">
    <property type="protein sequence ID" value="EAR26633.1"/>
    <property type="molecule type" value="Genomic_DNA"/>
</dbReference>
<dbReference type="Pfam" id="PF09335">
    <property type="entry name" value="VTT_dom"/>
    <property type="match status" value="1"/>
</dbReference>
<sequence length="144" mass="16086">MAYLSLFFTAFVAATILPSASEVLLTGLLTQGYNLWLLFLAATVGNVLGSCVNWWLGREFLRFKDKKWFPISEDTLEKAQDRFNRYGTYSLLLAWVPIIGDPLTIVAGTMKVRFDLFLLLVTIGKAFRYAAVIATVLGIGQLIN</sequence>
<evidence type="ECO:0000313" key="4">
    <source>
        <dbReference type="Proteomes" id="UP000006201"/>
    </source>
</evidence>
<dbReference type="AlphaFoldDB" id="A4CF85"/>
<dbReference type="GO" id="GO:0005886">
    <property type="term" value="C:plasma membrane"/>
    <property type="evidence" value="ECO:0007669"/>
    <property type="project" value="UniProtKB-ARBA"/>
</dbReference>
<gene>
    <name evidence="3" type="ORF">PTD2_00452</name>
</gene>
<dbReference type="OrthoDB" id="9814483at2"/>
<reference evidence="3 4" key="1">
    <citation type="submission" date="2006-02" db="EMBL/GenBank/DDBJ databases">
        <authorList>
            <person name="Moran M.A."/>
            <person name="Kjelleberg S."/>
            <person name="Egan S."/>
            <person name="Saunders N."/>
            <person name="Thomas T."/>
            <person name="Ferriera S."/>
            <person name="Johnson J."/>
            <person name="Kravitz S."/>
            <person name="Halpern A."/>
            <person name="Remington K."/>
            <person name="Beeson K."/>
            <person name="Tran B."/>
            <person name="Rogers Y.-H."/>
            <person name="Friedman R."/>
            <person name="Venter J.C."/>
        </authorList>
    </citation>
    <scope>NUCLEOTIDE SEQUENCE [LARGE SCALE GENOMIC DNA]</scope>
    <source>
        <strain evidence="3 4">D2</strain>
    </source>
</reference>
<proteinExistence type="predicted"/>
<feature type="transmembrane region" description="Helical" evidence="1">
    <location>
        <begin position="116"/>
        <end position="139"/>
    </location>
</feature>